<sequence length="252" mass="26726">MRIGVAGATGTVGRLVARTADDRGHEVVPLARSLGVDLSTGDGLRERLHGVDAVVDVTNVSTQRRSVAEDFFTSVTGHLLAAEQAAGVGHHVLLSIVGIDDVPSGYYLGKVAQEAAVRAGPTPWSILRATQFHEFAEQMLDVARVGRTSLVPDLLSQTVAAADVAKVLVDAVERGPRGRLVDLGGPAVARLPDLSRRLVGAVGEHRRVVPLPLPGRTGRLMREGALLPRGRWRVGDTTFEAWLTERAARPGG</sequence>
<evidence type="ECO:0000313" key="2">
    <source>
        <dbReference type="EMBL" id="TQJ10853.1"/>
    </source>
</evidence>
<dbReference type="PANTHER" id="PTHR12126">
    <property type="entry name" value="NADH-UBIQUINONE OXIDOREDUCTASE 39 KDA SUBUNIT-RELATED"/>
    <property type="match status" value="1"/>
</dbReference>
<dbReference type="Gene3D" id="3.40.50.720">
    <property type="entry name" value="NAD(P)-binding Rossmann-like Domain"/>
    <property type="match status" value="1"/>
</dbReference>
<name>A0A542E692_9MICO</name>
<dbReference type="GO" id="GO:0044877">
    <property type="term" value="F:protein-containing complex binding"/>
    <property type="evidence" value="ECO:0007669"/>
    <property type="project" value="TreeGrafter"/>
</dbReference>
<dbReference type="Pfam" id="PF13460">
    <property type="entry name" value="NAD_binding_10"/>
    <property type="match status" value="1"/>
</dbReference>
<keyword evidence="3" id="KW-1185">Reference proteome</keyword>
<dbReference type="SUPFAM" id="SSF51735">
    <property type="entry name" value="NAD(P)-binding Rossmann-fold domains"/>
    <property type="match status" value="1"/>
</dbReference>
<dbReference type="RefSeq" id="WP_141850020.1">
    <property type="nucleotide sequence ID" value="NZ_BAAAPR010000010.1"/>
</dbReference>
<evidence type="ECO:0000313" key="3">
    <source>
        <dbReference type="Proteomes" id="UP000317893"/>
    </source>
</evidence>
<dbReference type="AlphaFoldDB" id="A0A542E692"/>
<dbReference type="PANTHER" id="PTHR12126:SF11">
    <property type="entry name" value="NADH DEHYDROGENASE [UBIQUINONE] 1 ALPHA SUBCOMPLEX SUBUNIT 9, MITOCHONDRIAL"/>
    <property type="match status" value="1"/>
</dbReference>
<dbReference type="Proteomes" id="UP000317893">
    <property type="component" value="Unassembled WGS sequence"/>
</dbReference>
<gene>
    <name evidence="2" type="ORF">FB458_3994</name>
</gene>
<comment type="caution">
    <text evidence="2">The sequence shown here is derived from an EMBL/GenBank/DDBJ whole genome shotgun (WGS) entry which is preliminary data.</text>
</comment>
<dbReference type="OrthoDB" id="9771302at2"/>
<proteinExistence type="predicted"/>
<organism evidence="2 3">
    <name type="scientific">Lapillicoccus jejuensis</name>
    <dbReference type="NCBI Taxonomy" id="402171"/>
    <lineage>
        <taxon>Bacteria</taxon>
        <taxon>Bacillati</taxon>
        <taxon>Actinomycetota</taxon>
        <taxon>Actinomycetes</taxon>
        <taxon>Micrococcales</taxon>
        <taxon>Intrasporangiaceae</taxon>
        <taxon>Lapillicoccus</taxon>
    </lineage>
</organism>
<dbReference type="InterPro" id="IPR036291">
    <property type="entry name" value="NAD(P)-bd_dom_sf"/>
</dbReference>
<accession>A0A542E692</accession>
<reference evidence="2 3" key="1">
    <citation type="submission" date="2019-06" db="EMBL/GenBank/DDBJ databases">
        <title>Sequencing the genomes of 1000 actinobacteria strains.</title>
        <authorList>
            <person name="Klenk H.-P."/>
        </authorList>
    </citation>
    <scope>NUCLEOTIDE SEQUENCE [LARGE SCALE GENOMIC DNA]</scope>
    <source>
        <strain evidence="2 3">DSM 18607</strain>
    </source>
</reference>
<protein>
    <submittedName>
        <fullName evidence="2">Uncharacterized protein YbjT (DUF2867 family)</fullName>
    </submittedName>
</protein>
<dbReference type="EMBL" id="VFMN01000001">
    <property type="protein sequence ID" value="TQJ10853.1"/>
    <property type="molecule type" value="Genomic_DNA"/>
</dbReference>
<evidence type="ECO:0000259" key="1">
    <source>
        <dbReference type="Pfam" id="PF13460"/>
    </source>
</evidence>
<dbReference type="InterPro" id="IPR016040">
    <property type="entry name" value="NAD(P)-bd_dom"/>
</dbReference>
<feature type="domain" description="NAD(P)-binding" evidence="1">
    <location>
        <begin position="7"/>
        <end position="173"/>
    </location>
</feature>
<dbReference type="InterPro" id="IPR051207">
    <property type="entry name" value="ComplexI_NDUFA9_subunit"/>
</dbReference>